<dbReference type="Pfam" id="PF03108">
    <property type="entry name" value="DBD_Tnp_Mut"/>
    <property type="match status" value="1"/>
</dbReference>
<reference evidence="3" key="2">
    <citation type="submission" date="2025-08" db="UniProtKB">
        <authorList>
            <consortium name="RefSeq"/>
        </authorList>
    </citation>
    <scope>IDENTIFICATION</scope>
    <source>
        <tissue evidence="3">Leaf</tissue>
    </source>
</reference>
<proteinExistence type="predicted"/>
<dbReference type="PANTHER" id="PTHR31973:SF187">
    <property type="entry name" value="MUTATOR TRANSPOSASE MUDRA PROTEIN"/>
    <property type="match status" value="1"/>
</dbReference>
<organism evidence="2 3">
    <name type="scientific">Camelina sativa</name>
    <name type="common">False flax</name>
    <name type="synonym">Myagrum sativum</name>
    <dbReference type="NCBI Taxonomy" id="90675"/>
    <lineage>
        <taxon>Eukaryota</taxon>
        <taxon>Viridiplantae</taxon>
        <taxon>Streptophyta</taxon>
        <taxon>Embryophyta</taxon>
        <taxon>Tracheophyta</taxon>
        <taxon>Spermatophyta</taxon>
        <taxon>Magnoliopsida</taxon>
        <taxon>eudicotyledons</taxon>
        <taxon>Gunneridae</taxon>
        <taxon>Pentapetalae</taxon>
        <taxon>rosids</taxon>
        <taxon>malvids</taxon>
        <taxon>Brassicales</taxon>
        <taxon>Brassicaceae</taxon>
        <taxon>Camelineae</taxon>
        <taxon>Camelina</taxon>
    </lineage>
</organism>
<dbReference type="PANTHER" id="PTHR31973">
    <property type="entry name" value="POLYPROTEIN, PUTATIVE-RELATED"/>
    <property type="match status" value="1"/>
</dbReference>
<evidence type="ECO:0000313" key="2">
    <source>
        <dbReference type="Proteomes" id="UP000694864"/>
    </source>
</evidence>
<reference evidence="2" key="1">
    <citation type="journal article" date="2014" name="Nat. Commun.">
        <title>The emerging biofuel crop Camelina sativa retains a highly undifferentiated hexaploid genome structure.</title>
        <authorList>
            <person name="Kagale S."/>
            <person name="Koh C."/>
            <person name="Nixon J."/>
            <person name="Bollina V."/>
            <person name="Clarke W.E."/>
            <person name="Tuteja R."/>
            <person name="Spillane C."/>
            <person name="Robinson S.J."/>
            <person name="Links M.G."/>
            <person name="Clarke C."/>
            <person name="Higgins E.E."/>
            <person name="Huebert T."/>
            <person name="Sharpe A.G."/>
            <person name="Parkin I.A."/>
        </authorList>
    </citation>
    <scope>NUCLEOTIDE SEQUENCE [LARGE SCALE GENOMIC DNA]</scope>
    <source>
        <strain evidence="2">cv. DH55</strain>
    </source>
</reference>
<sequence>MKRLFKFRIGKSDKGRVIATCVDKNCGWRVYATNHPNSQNVEIKTVTLKHTCDVSSKSKYGVKATTKIFSELLQAKFANGKRGTRACELPEMVLSELNVTISYIKAWNTKELTMNAARGNEEEGYHFLATYLHLVESTNPRTIYDIQTCVDKKGNTKFKYLFFVFSASISGFKYLRKVIVIDGTTMKGKYKGCLVAASGQDGNMHIFPLAFGVVEV</sequence>
<dbReference type="Proteomes" id="UP000694864">
    <property type="component" value="Chromosome 11"/>
</dbReference>
<evidence type="ECO:0000259" key="1">
    <source>
        <dbReference type="Pfam" id="PF03108"/>
    </source>
</evidence>
<dbReference type="GeneID" id="104728612"/>
<protein>
    <submittedName>
        <fullName evidence="3">Uncharacterized protein LOC104728612</fullName>
    </submittedName>
</protein>
<dbReference type="InterPro" id="IPR004332">
    <property type="entry name" value="Transposase_MuDR"/>
</dbReference>
<gene>
    <name evidence="3" type="primary">LOC104728612</name>
</gene>
<keyword evidence="2" id="KW-1185">Reference proteome</keyword>
<evidence type="ECO:0000313" key="3">
    <source>
        <dbReference type="RefSeq" id="XP_010445875.1"/>
    </source>
</evidence>
<accession>A0ABM0UT28</accession>
<name>A0ABM0UT28_CAMSA</name>
<dbReference type="RefSeq" id="XP_010445875.1">
    <property type="nucleotide sequence ID" value="XM_010447573.1"/>
</dbReference>
<feature type="domain" description="Transposase MuDR plant" evidence="1">
    <location>
        <begin position="2"/>
        <end position="43"/>
    </location>
</feature>